<accession>A0A151IHK3</accession>
<organism evidence="1 2">
    <name type="scientific">Cyphomyrmex costatus</name>
    <dbReference type="NCBI Taxonomy" id="456900"/>
    <lineage>
        <taxon>Eukaryota</taxon>
        <taxon>Metazoa</taxon>
        <taxon>Ecdysozoa</taxon>
        <taxon>Arthropoda</taxon>
        <taxon>Hexapoda</taxon>
        <taxon>Insecta</taxon>
        <taxon>Pterygota</taxon>
        <taxon>Neoptera</taxon>
        <taxon>Endopterygota</taxon>
        <taxon>Hymenoptera</taxon>
        <taxon>Apocrita</taxon>
        <taxon>Aculeata</taxon>
        <taxon>Formicoidea</taxon>
        <taxon>Formicidae</taxon>
        <taxon>Myrmicinae</taxon>
        <taxon>Cyphomyrmex</taxon>
    </lineage>
</organism>
<dbReference type="Proteomes" id="UP000078542">
    <property type="component" value="Unassembled WGS sequence"/>
</dbReference>
<proteinExistence type="predicted"/>
<protein>
    <submittedName>
        <fullName evidence="1">Uncharacterized protein</fullName>
    </submittedName>
</protein>
<gene>
    <name evidence="1" type="ORF">ALC62_07787</name>
</gene>
<keyword evidence="2" id="KW-1185">Reference proteome</keyword>
<name>A0A151IHK3_9HYME</name>
<reference evidence="1 2" key="1">
    <citation type="submission" date="2016-03" db="EMBL/GenBank/DDBJ databases">
        <title>Cyphomyrmex costatus WGS genome.</title>
        <authorList>
            <person name="Nygaard S."/>
            <person name="Hu H."/>
            <person name="Boomsma J."/>
            <person name="Zhang G."/>
        </authorList>
    </citation>
    <scope>NUCLEOTIDE SEQUENCE [LARGE SCALE GENOMIC DNA]</scope>
    <source>
        <strain evidence="1">MS0001</strain>
        <tissue evidence="1">Whole body</tissue>
    </source>
</reference>
<dbReference type="EMBL" id="KQ977606">
    <property type="protein sequence ID" value="KYN01437.1"/>
    <property type="molecule type" value="Genomic_DNA"/>
</dbReference>
<evidence type="ECO:0000313" key="1">
    <source>
        <dbReference type="EMBL" id="KYN01437.1"/>
    </source>
</evidence>
<dbReference type="STRING" id="456900.A0A151IHK3"/>
<sequence length="215" mass="24706">MIHKNITIIYIDLVAQTAVNPHHIEGDPQSIRKQNVNIDRTREVEEEIEIQKTIKDPGAVTQETETKDVIVLAQVDRILRIVQEERLGLHLERSHEVLPVVHNRINRSQVLTTKDDFPIEPRIKDSVLEEINADGFIPKQFTSSATKESKFKNIVIDISSDTIQLPLVSNVVSGPESIFHTSIMMDQKARFDKWVRKLYTLRQKAITDFTHINIT</sequence>
<dbReference type="AlphaFoldDB" id="A0A151IHK3"/>
<evidence type="ECO:0000313" key="2">
    <source>
        <dbReference type="Proteomes" id="UP000078542"/>
    </source>
</evidence>